<dbReference type="EMBL" id="JAWWNJ010000057">
    <property type="protein sequence ID" value="KAK7014392.1"/>
    <property type="molecule type" value="Genomic_DNA"/>
</dbReference>
<comment type="caution">
    <text evidence="2">The sequence shown here is derived from an EMBL/GenBank/DDBJ whole genome shotgun (WGS) entry which is preliminary data.</text>
</comment>
<sequence length="204" mass="22321">MRKHPALRDKRRPSRSAVMLVNGHVPCEPSLPRRTKRPPAAHQPAGPSSISRPAEVKPGVVSRRRLLLSSIIHLSSTVVAFLPSIPWHGCTCFRSEATDIHIQLVSSPLAKVSFFVSVRLTVERLGTAFRDPVCHTGALSAHHSMDAHTNPDIPSHPQLFLFPNANKRCPAPHRAPLSLTRLPVRTSNECILLQRSPPAIGGLS</sequence>
<evidence type="ECO:0000313" key="3">
    <source>
        <dbReference type="Proteomes" id="UP001362999"/>
    </source>
</evidence>
<feature type="region of interest" description="Disordered" evidence="1">
    <location>
        <begin position="25"/>
        <end position="56"/>
    </location>
</feature>
<proteinExistence type="predicted"/>
<keyword evidence="3" id="KW-1185">Reference proteome</keyword>
<evidence type="ECO:0000313" key="2">
    <source>
        <dbReference type="EMBL" id="KAK7014392.1"/>
    </source>
</evidence>
<dbReference type="Proteomes" id="UP001362999">
    <property type="component" value="Unassembled WGS sequence"/>
</dbReference>
<gene>
    <name evidence="2" type="ORF">R3P38DRAFT_3277489</name>
</gene>
<reference evidence="2 3" key="1">
    <citation type="journal article" date="2024" name="J Genomics">
        <title>Draft genome sequencing and assembly of Favolaschia claudopus CIRM-BRFM 2984 isolated from oak limbs.</title>
        <authorList>
            <person name="Navarro D."/>
            <person name="Drula E."/>
            <person name="Chaduli D."/>
            <person name="Cazenave R."/>
            <person name="Ahrendt S."/>
            <person name="Wang J."/>
            <person name="Lipzen A."/>
            <person name="Daum C."/>
            <person name="Barry K."/>
            <person name="Grigoriev I.V."/>
            <person name="Favel A."/>
            <person name="Rosso M.N."/>
            <person name="Martin F."/>
        </authorList>
    </citation>
    <scope>NUCLEOTIDE SEQUENCE [LARGE SCALE GENOMIC DNA]</scope>
    <source>
        <strain evidence="2 3">CIRM-BRFM 2984</strain>
    </source>
</reference>
<protein>
    <submittedName>
        <fullName evidence="2">Uncharacterized protein</fullName>
    </submittedName>
</protein>
<organism evidence="2 3">
    <name type="scientific">Favolaschia claudopus</name>
    <dbReference type="NCBI Taxonomy" id="2862362"/>
    <lineage>
        <taxon>Eukaryota</taxon>
        <taxon>Fungi</taxon>
        <taxon>Dikarya</taxon>
        <taxon>Basidiomycota</taxon>
        <taxon>Agaricomycotina</taxon>
        <taxon>Agaricomycetes</taxon>
        <taxon>Agaricomycetidae</taxon>
        <taxon>Agaricales</taxon>
        <taxon>Marasmiineae</taxon>
        <taxon>Mycenaceae</taxon>
        <taxon>Favolaschia</taxon>
    </lineage>
</organism>
<name>A0AAW0AQP4_9AGAR</name>
<dbReference type="AlphaFoldDB" id="A0AAW0AQP4"/>
<evidence type="ECO:0000256" key="1">
    <source>
        <dbReference type="SAM" id="MobiDB-lite"/>
    </source>
</evidence>
<accession>A0AAW0AQP4</accession>